<feature type="domain" description="Amine oxidase" evidence="4">
    <location>
        <begin position="117"/>
        <end position="238"/>
    </location>
</feature>
<protein>
    <recommendedName>
        <fullName evidence="2">monoamine oxidase</fullName>
        <ecNumber evidence="2">1.4.3.4</ecNumber>
    </recommendedName>
</protein>
<evidence type="ECO:0000313" key="5">
    <source>
        <dbReference type="EMBL" id="KAK8147856.1"/>
    </source>
</evidence>
<comment type="similarity">
    <text evidence="1">Belongs to the flavin monoamine oxidase family.</text>
</comment>
<name>A0AAW0S150_9HYPO</name>
<dbReference type="InterPro" id="IPR036188">
    <property type="entry name" value="FAD/NAD-bd_sf"/>
</dbReference>
<proteinExistence type="inferred from homology"/>
<evidence type="ECO:0000313" key="6">
    <source>
        <dbReference type="Proteomes" id="UP001397290"/>
    </source>
</evidence>
<reference evidence="5 6" key="1">
    <citation type="submission" date="2020-02" db="EMBL/GenBank/DDBJ databases">
        <title>Comparative genomics of the hypocrealean fungal genus Beauvera.</title>
        <authorList>
            <person name="Showalter D.N."/>
            <person name="Bushley K.E."/>
            <person name="Rehner S.A."/>
        </authorList>
    </citation>
    <scope>NUCLEOTIDE SEQUENCE [LARGE SCALE GENOMIC DNA]</scope>
    <source>
        <strain evidence="5 6">ARSEF4384</strain>
    </source>
</reference>
<dbReference type="AlphaFoldDB" id="A0AAW0S150"/>
<evidence type="ECO:0000256" key="3">
    <source>
        <dbReference type="ARBA" id="ARBA00048448"/>
    </source>
</evidence>
<dbReference type="GO" id="GO:0097621">
    <property type="term" value="F:monoamine oxidase activity"/>
    <property type="evidence" value="ECO:0007669"/>
    <property type="project" value="UniProtKB-EC"/>
</dbReference>
<dbReference type="InterPro" id="IPR002937">
    <property type="entry name" value="Amino_oxidase"/>
</dbReference>
<evidence type="ECO:0000256" key="2">
    <source>
        <dbReference type="ARBA" id="ARBA00012804"/>
    </source>
</evidence>
<organism evidence="5 6">
    <name type="scientific">Beauveria asiatica</name>
    <dbReference type="NCBI Taxonomy" id="1069075"/>
    <lineage>
        <taxon>Eukaryota</taxon>
        <taxon>Fungi</taxon>
        <taxon>Dikarya</taxon>
        <taxon>Ascomycota</taxon>
        <taxon>Pezizomycotina</taxon>
        <taxon>Sordariomycetes</taxon>
        <taxon>Hypocreomycetidae</taxon>
        <taxon>Hypocreales</taxon>
        <taxon>Cordycipitaceae</taxon>
        <taxon>Beauveria</taxon>
    </lineage>
</organism>
<dbReference type="Pfam" id="PF01593">
    <property type="entry name" value="Amino_oxidase"/>
    <property type="match status" value="1"/>
</dbReference>
<comment type="catalytic activity">
    <reaction evidence="3">
        <text>a secondary aliphatic amine + O2 + H2O = a primary amine + an aldehyde + H2O2</text>
        <dbReference type="Rhea" id="RHEA:26414"/>
        <dbReference type="ChEBI" id="CHEBI:15377"/>
        <dbReference type="ChEBI" id="CHEBI:15379"/>
        <dbReference type="ChEBI" id="CHEBI:16240"/>
        <dbReference type="ChEBI" id="CHEBI:17478"/>
        <dbReference type="ChEBI" id="CHEBI:58855"/>
        <dbReference type="ChEBI" id="CHEBI:65296"/>
        <dbReference type="EC" id="1.4.3.4"/>
    </reaction>
</comment>
<dbReference type="EC" id="1.4.3.4" evidence="2"/>
<dbReference type="Gene3D" id="3.50.50.60">
    <property type="entry name" value="FAD/NAD(P)-binding domain"/>
    <property type="match status" value="1"/>
</dbReference>
<dbReference type="SUPFAM" id="SSF51905">
    <property type="entry name" value="FAD/NAD(P)-binding domain"/>
    <property type="match status" value="1"/>
</dbReference>
<accession>A0AAW0S150</accession>
<gene>
    <name evidence="5" type="ORF">G3M48_000919</name>
</gene>
<dbReference type="EMBL" id="JAAHCF010000123">
    <property type="protein sequence ID" value="KAK8147856.1"/>
    <property type="molecule type" value="Genomic_DNA"/>
</dbReference>
<dbReference type="Proteomes" id="UP001397290">
    <property type="component" value="Unassembled WGS sequence"/>
</dbReference>
<dbReference type="PANTHER" id="PTHR43563:SF14">
    <property type="entry name" value="AMINE OXIDASE"/>
    <property type="match status" value="1"/>
</dbReference>
<keyword evidence="6" id="KW-1185">Reference proteome</keyword>
<dbReference type="InterPro" id="IPR050703">
    <property type="entry name" value="Flavin_MAO"/>
</dbReference>
<dbReference type="SUPFAM" id="SSF54373">
    <property type="entry name" value="FAD-linked reductases, C-terminal domain"/>
    <property type="match status" value="1"/>
</dbReference>
<dbReference type="Gene3D" id="3.90.660.10">
    <property type="match status" value="1"/>
</dbReference>
<evidence type="ECO:0000256" key="1">
    <source>
        <dbReference type="ARBA" id="ARBA00005995"/>
    </source>
</evidence>
<comment type="caution">
    <text evidence="5">The sequence shown here is derived from an EMBL/GenBank/DDBJ whole genome shotgun (WGS) entry which is preliminary data.</text>
</comment>
<evidence type="ECO:0000259" key="4">
    <source>
        <dbReference type="Pfam" id="PF01593"/>
    </source>
</evidence>
<sequence>MGLTYCQLTSEQSSELLSFAQGMQRHIDRSDLENPHLGQDAVKLDSMTALEFVQREFPAKIATTFTYTLVRALLGVDPEEVSALYLVDFIKSGTGLVNLSSDTKHGAQYLRNRLIPQIEFTPPLPEPKRILTQSTKLGYYSKTVLVYSEPWWRHAGLSGVFSSIYGPISFTRDTCVPEMDQFSLTCFHTGETGRQWSKLDAQGRREAVLDQFHNAFGTAVESIPEPINVIEKEWTKDPPGRKETLTPS</sequence>
<dbReference type="PANTHER" id="PTHR43563">
    <property type="entry name" value="AMINE OXIDASE"/>
    <property type="match status" value="1"/>
</dbReference>